<evidence type="ECO:0000313" key="2">
    <source>
        <dbReference type="EMBL" id="MBN3318627.1"/>
    </source>
</evidence>
<feature type="compositionally biased region" description="Pro residues" evidence="1">
    <location>
        <begin position="111"/>
        <end position="121"/>
    </location>
</feature>
<sequence>MGCFDSYCCDSRRVLIAVTGPCEGTGHRGKLRVDVEDRENVERVRKNGHGEVSEERFIPKSPRSFAPLCLSGPCRPSLRRSRPLVASGCRCTAQTPNGQVREGDGPHGLGHPPPRRPPPAVQPGASARHMGTVTLTVIGLARVLRILGPEPEAALERSCCALCCYVCFALLRWCPRGFLSDFPRPQPCDSAALPLPALVSVWPRLEPFLLGVLPAAPPAKFSMHYLRKMAAYVRARTREGCFPRLHWPLWRHIACGKLQLPEDTAWLYFETCDLLSQRPPEERLEWAEAVSQCGSVEELDKLRYKVGRGP</sequence>
<name>A0A8J7NS75_ATRSP</name>
<gene>
    <name evidence="2" type="primary">Tbccd1_1</name>
    <name evidence="2" type="ORF">GTO95_0001172</name>
</gene>
<dbReference type="Proteomes" id="UP000736164">
    <property type="component" value="Unassembled WGS sequence"/>
</dbReference>
<protein>
    <submittedName>
        <fullName evidence="2">TBCC1 protein</fullName>
    </submittedName>
</protein>
<feature type="region of interest" description="Disordered" evidence="1">
    <location>
        <begin position="96"/>
        <end position="126"/>
    </location>
</feature>
<accession>A0A8J7NS75</accession>
<dbReference type="EMBL" id="JAAWVO010040638">
    <property type="protein sequence ID" value="MBN3318627.1"/>
    <property type="molecule type" value="Genomic_DNA"/>
</dbReference>
<comment type="caution">
    <text evidence="2">The sequence shown here is derived from an EMBL/GenBank/DDBJ whole genome shotgun (WGS) entry which is preliminary data.</text>
</comment>
<dbReference type="AlphaFoldDB" id="A0A8J7NS75"/>
<organism evidence="2 3">
    <name type="scientific">Atractosteus spatula</name>
    <name type="common">Alligator gar</name>
    <name type="synonym">Lepisosteus spatula</name>
    <dbReference type="NCBI Taxonomy" id="7917"/>
    <lineage>
        <taxon>Eukaryota</taxon>
        <taxon>Metazoa</taxon>
        <taxon>Chordata</taxon>
        <taxon>Craniata</taxon>
        <taxon>Vertebrata</taxon>
        <taxon>Euteleostomi</taxon>
        <taxon>Actinopterygii</taxon>
        <taxon>Neopterygii</taxon>
        <taxon>Holostei</taxon>
        <taxon>Semionotiformes</taxon>
        <taxon>Lepisosteidae</taxon>
        <taxon>Atractosteus</taxon>
    </lineage>
</organism>
<keyword evidence="3" id="KW-1185">Reference proteome</keyword>
<feature type="non-terminal residue" evidence="2">
    <location>
        <position position="1"/>
    </location>
</feature>
<proteinExistence type="predicted"/>
<evidence type="ECO:0000313" key="3">
    <source>
        <dbReference type="Proteomes" id="UP000736164"/>
    </source>
</evidence>
<feature type="non-terminal residue" evidence="2">
    <location>
        <position position="310"/>
    </location>
</feature>
<evidence type="ECO:0000256" key="1">
    <source>
        <dbReference type="SAM" id="MobiDB-lite"/>
    </source>
</evidence>
<reference evidence="2" key="1">
    <citation type="journal article" date="2021" name="Cell">
        <title>Tracing the genetic footprints of vertebrate landing in non-teleost ray-finned fishes.</title>
        <authorList>
            <person name="Bi X."/>
            <person name="Wang K."/>
            <person name="Yang L."/>
            <person name="Pan H."/>
            <person name="Jiang H."/>
            <person name="Wei Q."/>
            <person name="Fang M."/>
            <person name="Yu H."/>
            <person name="Zhu C."/>
            <person name="Cai Y."/>
            <person name="He Y."/>
            <person name="Gan X."/>
            <person name="Zeng H."/>
            <person name="Yu D."/>
            <person name="Zhu Y."/>
            <person name="Jiang H."/>
            <person name="Qiu Q."/>
            <person name="Yang H."/>
            <person name="Zhang Y.E."/>
            <person name="Wang W."/>
            <person name="Zhu M."/>
            <person name="He S."/>
            <person name="Zhang G."/>
        </authorList>
    </citation>
    <scope>NUCLEOTIDE SEQUENCE</scope>
    <source>
        <strain evidence="2">Allg_001</strain>
    </source>
</reference>